<organism evidence="3 4">
    <name type="scientific">Anaerofustis stercorihominis DSM 17244</name>
    <dbReference type="NCBI Taxonomy" id="445971"/>
    <lineage>
        <taxon>Bacteria</taxon>
        <taxon>Bacillati</taxon>
        <taxon>Bacillota</taxon>
        <taxon>Clostridia</taxon>
        <taxon>Eubacteriales</taxon>
        <taxon>Eubacteriaceae</taxon>
        <taxon>Anaerofustis</taxon>
    </lineage>
</organism>
<feature type="compositionally biased region" description="Basic residues" evidence="2">
    <location>
        <begin position="218"/>
        <end position="228"/>
    </location>
</feature>
<dbReference type="RefSeq" id="WP_007049173.1">
    <property type="nucleotide sequence ID" value="NZ_DS560015.1"/>
</dbReference>
<evidence type="ECO:0000256" key="1">
    <source>
        <dbReference type="SAM" id="Coils"/>
    </source>
</evidence>
<dbReference type="HOGENOM" id="CLU_1183055_0_0_9"/>
<gene>
    <name evidence="3" type="ORF">ANASTE_00724</name>
</gene>
<comment type="caution">
    <text evidence="3">The sequence shown here is derived from an EMBL/GenBank/DDBJ whole genome shotgun (WGS) entry which is preliminary data.</text>
</comment>
<evidence type="ECO:0000256" key="2">
    <source>
        <dbReference type="SAM" id="MobiDB-lite"/>
    </source>
</evidence>
<evidence type="ECO:0000313" key="4">
    <source>
        <dbReference type="Proteomes" id="UP000005178"/>
    </source>
</evidence>
<name>B1C7M2_9FIRM</name>
<evidence type="ECO:0000313" key="3">
    <source>
        <dbReference type="EMBL" id="EDS73009.1"/>
    </source>
</evidence>
<reference evidence="3" key="2">
    <citation type="submission" date="2013-08" db="EMBL/GenBank/DDBJ databases">
        <title>Draft genome sequence of Anaerofustis stercorihominis (DSM 17244).</title>
        <authorList>
            <person name="Sudarsanam P."/>
            <person name="Ley R."/>
            <person name="Guruge J."/>
            <person name="Turnbaugh P.J."/>
            <person name="Mahowald M."/>
            <person name="Liep D."/>
            <person name="Gordon J."/>
        </authorList>
    </citation>
    <scope>NUCLEOTIDE SEQUENCE</scope>
    <source>
        <strain evidence="3">DSM 17244</strain>
    </source>
</reference>
<proteinExistence type="predicted"/>
<reference evidence="3" key="1">
    <citation type="submission" date="2008-01" db="EMBL/GenBank/DDBJ databases">
        <authorList>
            <person name="Fulton L."/>
            <person name="Clifton S."/>
            <person name="Fulton B."/>
            <person name="Xu J."/>
            <person name="Minx P."/>
            <person name="Pepin K.H."/>
            <person name="Johnson M."/>
            <person name="Thiruvilangam P."/>
            <person name="Bhonagiri V."/>
            <person name="Nash W.E."/>
            <person name="Mardis E.R."/>
            <person name="Wilson R.K."/>
        </authorList>
    </citation>
    <scope>NUCLEOTIDE SEQUENCE [LARGE SCALE GENOMIC DNA]</scope>
    <source>
        <strain evidence="3">DSM 17244</strain>
    </source>
</reference>
<dbReference type="GeneID" id="97999622"/>
<dbReference type="Proteomes" id="UP000005178">
    <property type="component" value="Unassembled WGS sequence"/>
</dbReference>
<accession>B1C7M2</accession>
<keyword evidence="1" id="KW-0175">Coiled coil</keyword>
<dbReference type="EMBL" id="ABIL02000005">
    <property type="protein sequence ID" value="EDS73009.1"/>
    <property type="molecule type" value="Genomic_DNA"/>
</dbReference>
<dbReference type="STRING" id="445971.ANASTE_00724"/>
<dbReference type="AlphaFoldDB" id="B1C7M2"/>
<protein>
    <submittedName>
        <fullName evidence="3">Uncharacterized protein</fullName>
    </submittedName>
</protein>
<feature type="region of interest" description="Disordered" evidence="2">
    <location>
        <begin position="188"/>
        <end position="234"/>
    </location>
</feature>
<sequence>MANPYSGLSKLANSQYKSSNAAVDKYYNSAKNNMNASTEQTIKEFNQQKVKADQGATLEGRAANADYLKSINPYGASAEAQASGGLLGSGYSESSKTANYNSMQNRVSQARSTAEEAKMNYDNQIAQARNAKNAQMAELAYNTMTTRSNNLNNLLGNRVNIASGVSNHSINKGQLDLAKKELAFNMKQAKKDNASAGSSSRKSSSSGSKRSGSGNKASSKKSTGKAKSNKKEIK</sequence>
<dbReference type="OrthoDB" id="9994689at2"/>
<feature type="compositionally biased region" description="Low complexity" evidence="2">
    <location>
        <begin position="194"/>
        <end position="217"/>
    </location>
</feature>
<keyword evidence="4" id="KW-1185">Reference proteome</keyword>
<feature type="coiled-coil region" evidence="1">
    <location>
        <begin position="100"/>
        <end position="138"/>
    </location>
</feature>